<protein>
    <submittedName>
        <fullName evidence="2">Uncharacterized protein</fullName>
    </submittedName>
</protein>
<dbReference type="AlphaFoldDB" id="A0A510V0N1"/>
<dbReference type="OrthoDB" id="9954754at2"/>
<keyword evidence="3" id="KW-1185">Reference proteome</keyword>
<keyword evidence="1" id="KW-0812">Transmembrane</keyword>
<dbReference type="EMBL" id="BJUB01000002">
    <property type="protein sequence ID" value="GEK20452.1"/>
    <property type="molecule type" value="Genomic_DNA"/>
</dbReference>
<sequence length="195" mass="21109">MYETHPALVIGVSRGRVRVTLFLLGVFGLLLTVGSAVFLVQELLGGRTGVSEYWGFRFPSWLGFAGGVVVGVAVAWDSFATWRAAGPAHGVLDYVLEPTGLRLVHHRRLLRRQELLVERGQHLVLDATLLSSRRGGLERSYRIVVSAPGGSFAFTQDGYIEKLSLAPLEQAARQLGIEVVTTGAATEIQRTAGVV</sequence>
<reference evidence="2 3" key="1">
    <citation type="submission" date="2019-07" db="EMBL/GenBank/DDBJ databases">
        <title>Whole genome shotgun sequence of Cellulomonas xylanilytica NBRC 101102.</title>
        <authorList>
            <person name="Hosoyama A."/>
            <person name="Uohara A."/>
            <person name="Ohji S."/>
            <person name="Ichikawa N."/>
        </authorList>
    </citation>
    <scope>NUCLEOTIDE SEQUENCE [LARGE SCALE GENOMIC DNA]</scope>
    <source>
        <strain evidence="2 3">NBRC 101102</strain>
    </source>
</reference>
<feature type="transmembrane region" description="Helical" evidence="1">
    <location>
        <begin position="21"/>
        <end position="40"/>
    </location>
</feature>
<name>A0A510V0N1_9CELL</name>
<dbReference type="Proteomes" id="UP000321118">
    <property type="component" value="Unassembled WGS sequence"/>
</dbReference>
<feature type="transmembrane region" description="Helical" evidence="1">
    <location>
        <begin position="60"/>
        <end position="79"/>
    </location>
</feature>
<organism evidence="2 3">
    <name type="scientific">Cellulomonas xylanilytica</name>
    <dbReference type="NCBI Taxonomy" id="233583"/>
    <lineage>
        <taxon>Bacteria</taxon>
        <taxon>Bacillati</taxon>
        <taxon>Actinomycetota</taxon>
        <taxon>Actinomycetes</taxon>
        <taxon>Micrococcales</taxon>
        <taxon>Cellulomonadaceae</taxon>
        <taxon>Cellulomonas</taxon>
    </lineage>
</organism>
<accession>A0A510V0N1</accession>
<evidence type="ECO:0000256" key="1">
    <source>
        <dbReference type="SAM" id="Phobius"/>
    </source>
</evidence>
<comment type="caution">
    <text evidence="2">The sequence shown here is derived from an EMBL/GenBank/DDBJ whole genome shotgun (WGS) entry which is preliminary data.</text>
</comment>
<keyword evidence="1" id="KW-1133">Transmembrane helix</keyword>
<evidence type="ECO:0000313" key="3">
    <source>
        <dbReference type="Proteomes" id="UP000321118"/>
    </source>
</evidence>
<proteinExistence type="predicted"/>
<keyword evidence="1" id="KW-0472">Membrane</keyword>
<dbReference type="RefSeq" id="WP_146925925.1">
    <property type="nucleotide sequence ID" value="NZ_BJUB01000002.1"/>
</dbReference>
<gene>
    <name evidence="2" type="ORF">CXY01_09720</name>
</gene>
<evidence type="ECO:0000313" key="2">
    <source>
        <dbReference type="EMBL" id="GEK20452.1"/>
    </source>
</evidence>